<proteinExistence type="predicted"/>
<name>N0DXW2_9MICO</name>
<feature type="domain" description="Protein-glutamine gamma-glutamyltransferase-like C-terminal" evidence="2">
    <location>
        <begin position="130"/>
        <end position="198"/>
    </location>
</feature>
<protein>
    <submittedName>
        <fullName evidence="3">Putative integral membrane protein</fullName>
    </submittedName>
</protein>
<keyword evidence="4" id="KW-1185">Reference proteome</keyword>
<sequence>MAGGRAGVIGTLVDPGTDEARDWLRRELATGGYTVERPLLERFRDWIFGLFSRLGGDGSAPSWLVPLVVLLVLGVAALVLWRVLRRNVRAPASPTAPGVLEDVDATADELRALAQQALDRGEAGEALIAAYRAVVASAIERTWLADRPGRTAHEAARELSTLVPTERQAVADAAAAFDAVRFGRAAASADQVRGVMELDSRLRSARPDQLALAAPW</sequence>
<dbReference type="AlphaFoldDB" id="N0DXW2"/>
<reference evidence="3 4" key="1">
    <citation type="journal article" date="2013" name="ISME J.">
        <title>A metabolic model for members of the genus Tetrasphaera involved in enhanced biological phosphorus removal.</title>
        <authorList>
            <person name="Kristiansen R."/>
            <person name="Nguyen H.T.T."/>
            <person name="Saunders A.M."/>
            <person name="Nielsen J.L."/>
            <person name="Wimmer R."/>
            <person name="Le V.Q."/>
            <person name="McIlroy S.J."/>
            <person name="Petrovski S."/>
            <person name="Seviour R.J."/>
            <person name="Calteau A."/>
            <person name="Nielsen K.L."/>
            <person name="Nielsen P.H."/>
        </authorList>
    </citation>
    <scope>NUCLEOTIDE SEQUENCE [LARGE SCALE GENOMIC DNA]</scope>
    <source>
        <strain evidence="3 4">Lp2</strain>
    </source>
</reference>
<dbReference type="EMBL" id="CAIZ01000023">
    <property type="protein sequence ID" value="CCH68797.1"/>
    <property type="molecule type" value="Genomic_DNA"/>
</dbReference>
<comment type="caution">
    <text evidence="3">The sequence shown here is derived from an EMBL/GenBank/DDBJ whole genome shotgun (WGS) entry which is preliminary data.</text>
</comment>
<gene>
    <name evidence="3" type="ORF">BN10_1190004</name>
</gene>
<evidence type="ECO:0000313" key="4">
    <source>
        <dbReference type="Proteomes" id="UP000013167"/>
    </source>
</evidence>
<feature type="transmembrane region" description="Helical" evidence="1">
    <location>
        <begin position="63"/>
        <end position="84"/>
    </location>
</feature>
<dbReference type="HOGENOM" id="CLU_097507_0_0_11"/>
<dbReference type="Proteomes" id="UP000013167">
    <property type="component" value="Unassembled WGS sequence"/>
</dbReference>
<keyword evidence="1" id="KW-0472">Membrane</keyword>
<keyword evidence="1" id="KW-0812">Transmembrane</keyword>
<dbReference type="OrthoDB" id="3389322at2"/>
<accession>N0DXW2</accession>
<keyword evidence="1" id="KW-1133">Transmembrane helix</keyword>
<dbReference type="eggNOG" id="ENOG5032SSX">
    <property type="taxonomic scope" value="Bacteria"/>
</dbReference>
<dbReference type="InterPro" id="IPR025403">
    <property type="entry name" value="TgpA-like_C"/>
</dbReference>
<dbReference type="Pfam" id="PF13559">
    <property type="entry name" value="DUF4129"/>
    <property type="match status" value="1"/>
</dbReference>
<evidence type="ECO:0000259" key="2">
    <source>
        <dbReference type="Pfam" id="PF13559"/>
    </source>
</evidence>
<evidence type="ECO:0000256" key="1">
    <source>
        <dbReference type="SAM" id="Phobius"/>
    </source>
</evidence>
<organism evidence="3 4">
    <name type="scientific">Phycicoccus elongatus Lp2</name>
    <dbReference type="NCBI Taxonomy" id="1193181"/>
    <lineage>
        <taxon>Bacteria</taxon>
        <taxon>Bacillati</taxon>
        <taxon>Actinomycetota</taxon>
        <taxon>Actinomycetes</taxon>
        <taxon>Micrococcales</taxon>
        <taxon>Intrasporangiaceae</taxon>
        <taxon>Phycicoccus</taxon>
    </lineage>
</organism>
<evidence type="ECO:0000313" key="3">
    <source>
        <dbReference type="EMBL" id="CCH68797.1"/>
    </source>
</evidence>
<dbReference type="STRING" id="1193181.BN10_1190004"/>